<sequence length="62" mass="6976">MLSIEWFAFFTLVGRDVLSSQFQSIPSSTADWPDPHWATVHRVSFCDHSQPVATMIALTPLV</sequence>
<evidence type="ECO:0000313" key="1">
    <source>
        <dbReference type="RefSeq" id="XP_059601054.1"/>
    </source>
</evidence>
<dbReference type="KEGG" id="ang:An07g08540"/>
<evidence type="ECO:0008006" key="2">
    <source>
        <dbReference type="Google" id="ProtNLM"/>
    </source>
</evidence>
<dbReference type="GeneID" id="84591507"/>
<dbReference type="RefSeq" id="XP_059601054.1">
    <property type="nucleotide sequence ID" value="XM_059748655.1"/>
</dbReference>
<dbReference type="VEuPathDB" id="FungiDB:An07g08540"/>
<protein>
    <recommendedName>
        <fullName evidence="2">Secreted protein</fullName>
    </recommendedName>
</protein>
<reference evidence="1" key="1">
    <citation type="submission" date="2025-02" db="EMBL/GenBank/DDBJ databases">
        <authorList>
            <consortium name="NCBI Genome Project"/>
        </authorList>
    </citation>
    <scope>NUCLEOTIDE SEQUENCE</scope>
</reference>
<proteinExistence type="predicted"/>
<reference evidence="1" key="2">
    <citation type="submission" date="2025-08" db="UniProtKB">
        <authorList>
            <consortium name="RefSeq"/>
        </authorList>
    </citation>
    <scope>IDENTIFICATION</scope>
</reference>
<name>A0AAJ8DZ79_ASPNG</name>
<organism evidence="1">
    <name type="scientific">Aspergillus niger</name>
    <dbReference type="NCBI Taxonomy" id="5061"/>
    <lineage>
        <taxon>Eukaryota</taxon>
        <taxon>Fungi</taxon>
        <taxon>Dikarya</taxon>
        <taxon>Ascomycota</taxon>
        <taxon>Pezizomycotina</taxon>
        <taxon>Eurotiomycetes</taxon>
        <taxon>Eurotiomycetidae</taxon>
        <taxon>Eurotiales</taxon>
        <taxon>Aspergillaceae</taxon>
        <taxon>Aspergillus</taxon>
        <taxon>Aspergillus subgen. Circumdati</taxon>
    </lineage>
</organism>
<dbReference type="AlphaFoldDB" id="A0AAJ8DZ79"/>
<gene>
    <name evidence="1" type="ORF">An07g08540</name>
</gene>
<accession>A0AAJ8DZ79</accession>